<dbReference type="PANTHER" id="PTHR34308">
    <property type="entry name" value="COBALAMIN BIOSYNTHESIS PROTEIN CBIB"/>
    <property type="match status" value="1"/>
</dbReference>
<dbReference type="UniPathway" id="UPA00148"/>
<dbReference type="EMBL" id="DSVL01000417">
    <property type="protein sequence ID" value="HFH30514.1"/>
    <property type="molecule type" value="Genomic_DNA"/>
</dbReference>
<dbReference type="NCBIfam" id="TIGR00380">
    <property type="entry name" value="cobal_cbiB"/>
    <property type="match status" value="1"/>
</dbReference>
<accession>A0A7C3EEX0</accession>
<keyword evidence="8 9" id="KW-0472">Membrane</keyword>
<organism evidence="10">
    <name type="scientific">Gracilinema caldarium</name>
    <dbReference type="NCBI Taxonomy" id="215591"/>
    <lineage>
        <taxon>Bacteria</taxon>
        <taxon>Pseudomonadati</taxon>
        <taxon>Spirochaetota</taxon>
        <taxon>Spirochaetia</taxon>
        <taxon>Spirochaetales</taxon>
        <taxon>Breznakiellaceae</taxon>
        <taxon>Gracilinema</taxon>
    </lineage>
</organism>
<reference evidence="10" key="1">
    <citation type="journal article" date="2020" name="mSystems">
        <title>Genome- and Community-Level Interaction Insights into Carbon Utilization and Element Cycling Functions of Hydrothermarchaeota in Hydrothermal Sediment.</title>
        <authorList>
            <person name="Zhou Z."/>
            <person name="Liu Y."/>
            <person name="Xu W."/>
            <person name="Pan J."/>
            <person name="Luo Z.H."/>
            <person name="Li M."/>
        </authorList>
    </citation>
    <scope>NUCLEOTIDE SEQUENCE [LARGE SCALE GENOMIC DNA]</scope>
    <source>
        <strain evidence="10">SpSt-503</strain>
    </source>
</reference>
<comment type="caution">
    <text evidence="10">The sequence shown here is derived from an EMBL/GenBank/DDBJ whole genome shotgun (WGS) entry which is preliminary data.</text>
</comment>
<gene>
    <name evidence="9 10" type="primary">cobD</name>
    <name evidence="10" type="ORF">ENS59_13580</name>
</gene>
<sequence>MNKYEPLFAIFIAFGLDTLIGDPVFALHPVRLLGNLAYKAEALSRRLLSCESFTVPHGPLESPQHSLKLRLAGMLTWFIVIIPAICIPLAGRLLLKPWGFIPILIWDSLVIWASFALKDLVQHARRVALALEQDSLEQNYATQPQHGRKAVSLLVGRDPEKLDSEGVSRACIESVAESSVDSIASPLFYAMLLGPWAALLYRAINTMDSFFGHKNERYRYFGWWAARSDDVANFIPARLSSLWACVCSVLVGGSIRNTWRVFLPYRRAHESPNSGHPEAAYAGALNLRLGGPTWYPDGLVDKPWIHPEGKAPCIADIEKAIRLLYWNTTATVFSLSLLYLLSAILFPWQ</sequence>
<evidence type="ECO:0000256" key="5">
    <source>
        <dbReference type="ARBA" id="ARBA00022573"/>
    </source>
</evidence>
<comment type="subcellular location">
    <subcellularLocation>
        <location evidence="1 9">Cell membrane</location>
        <topology evidence="1 9">Multi-pass membrane protein</topology>
    </subcellularLocation>
</comment>
<comment type="function">
    <text evidence="9">Converts cobyric acid to cobinamide by the addition of aminopropanol on the F carboxylic group.</text>
</comment>
<evidence type="ECO:0000256" key="1">
    <source>
        <dbReference type="ARBA" id="ARBA00004651"/>
    </source>
</evidence>
<evidence type="ECO:0000313" key="10">
    <source>
        <dbReference type="EMBL" id="HFH30514.1"/>
    </source>
</evidence>
<keyword evidence="5 9" id="KW-0169">Cobalamin biosynthesis</keyword>
<feature type="transmembrane region" description="Helical" evidence="9">
    <location>
        <begin position="187"/>
        <end position="204"/>
    </location>
</feature>
<evidence type="ECO:0000256" key="4">
    <source>
        <dbReference type="ARBA" id="ARBA00022475"/>
    </source>
</evidence>
<keyword evidence="4 9" id="KW-1003">Cell membrane</keyword>
<evidence type="ECO:0000256" key="7">
    <source>
        <dbReference type="ARBA" id="ARBA00022989"/>
    </source>
</evidence>
<evidence type="ECO:0000256" key="8">
    <source>
        <dbReference type="ARBA" id="ARBA00023136"/>
    </source>
</evidence>
<evidence type="ECO:0000256" key="6">
    <source>
        <dbReference type="ARBA" id="ARBA00022692"/>
    </source>
</evidence>
<name>A0A7C3EEX0_9SPIR</name>
<dbReference type="Pfam" id="PF03186">
    <property type="entry name" value="CobD_Cbib"/>
    <property type="match status" value="1"/>
</dbReference>
<dbReference type="GO" id="GO:0015420">
    <property type="term" value="F:ABC-type vitamin B12 transporter activity"/>
    <property type="evidence" value="ECO:0007669"/>
    <property type="project" value="UniProtKB-UniRule"/>
</dbReference>
<dbReference type="GO" id="GO:0009236">
    <property type="term" value="P:cobalamin biosynthetic process"/>
    <property type="evidence" value="ECO:0007669"/>
    <property type="project" value="UniProtKB-UniRule"/>
</dbReference>
<proteinExistence type="inferred from homology"/>
<comment type="similarity">
    <text evidence="3 9">Belongs to the CobD/CbiB family.</text>
</comment>
<keyword evidence="7 9" id="KW-1133">Transmembrane helix</keyword>
<dbReference type="GO" id="GO:0048472">
    <property type="term" value="F:threonine-phosphate decarboxylase activity"/>
    <property type="evidence" value="ECO:0007669"/>
    <property type="project" value="InterPro"/>
</dbReference>
<comment type="caution">
    <text evidence="9">Lacks conserved residue(s) required for the propagation of feature annotation.</text>
</comment>
<dbReference type="HAMAP" id="MF_00024">
    <property type="entry name" value="CobD_CbiB"/>
    <property type="match status" value="1"/>
</dbReference>
<feature type="transmembrane region" description="Helical" evidence="9">
    <location>
        <begin position="324"/>
        <end position="348"/>
    </location>
</feature>
<feature type="transmembrane region" description="Helical" evidence="9">
    <location>
        <begin position="71"/>
        <end position="91"/>
    </location>
</feature>
<dbReference type="GO" id="GO:0005886">
    <property type="term" value="C:plasma membrane"/>
    <property type="evidence" value="ECO:0007669"/>
    <property type="project" value="UniProtKB-SubCell"/>
</dbReference>
<comment type="pathway">
    <text evidence="2 9">Cofactor biosynthesis; adenosylcobalamin biosynthesis.</text>
</comment>
<evidence type="ECO:0000256" key="2">
    <source>
        <dbReference type="ARBA" id="ARBA00004953"/>
    </source>
</evidence>
<evidence type="ECO:0000256" key="3">
    <source>
        <dbReference type="ARBA" id="ARBA00006263"/>
    </source>
</evidence>
<dbReference type="InterPro" id="IPR004485">
    <property type="entry name" value="Cobalamin_biosynth_CobD/CbiB"/>
</dbReference>
<keyword evidence="6 9" id="KW-0812">Transmembrane</keyword>
<protein>
    <recommendedName>
        <fullName evidence="9">Cobalamin biosynthesis protein CobD</fullName>
    </recommendedName>
</protein>
<dbReference type="AlphaFoldDB" id="A0A7C3EEX0"/>
<evidence type="ECO:0000256" key="9">
    <source>
        <dbReference type="HAMAP-Rule" id="MF_00024"/>
    </source>
</evidence>
<feature type="transmembrane region" description="Helical" evidence="9">
    <location>
        <begin position="98"/>
        <end position="117"/>
    </location>
</feature>
<dbReference type="PANTHER" id="PTHR34308:SF1">
    <property type="entry name" value="COBALAMIN BIOSYNTHESIS PROTEIN CBIB"/>
    <property type="match status" value="1"/>
</dbReference>